<dbReference type="InterPro" id="IPR036388">
    <property type="entry name" value="WH-like_DNA-bd_sf"/>
</dbReference>
<dbReference type="Gene3D" id="3.40.50.300">
    <property type="entry name" value="P-loop containing nucleotide triphosphate hydrolases"/>
    <property type="match status" value="1"/>
</dbReference>
<dbReference type="InterPro" id="IPR016032">
    <property type="entry name" value="Sig_transdc_resp-reg_C-effctor"/>
</dbReference>
<dbReference type="PANTHER" id="PTHR35807">
    <property type="entry name" value="TRANSCRIPTIONAL REGULATOR REDD-RELATED"/>
    <property type="match status" value="1"/>
</dbReference>
<dbReference type="InterPro" id="IPR005158">
    <property type="entry name" value="BTAD"/>
</dbReference>
<feature type="domain" description="OmpR/PhoB-type" evidence="8">
    <location>
        <begin position="1"/>
        <end position="102"/>
    </location>
</feature>
<dbReference type="PRINTS" id="PR00364">
    <property type="entry name" value="DISEASERSIST"/>
</dbReference>
<evidence type="ECO:0000256" key="2">
    <source>
        <dbReference type="ARBA" id="ARBA00023012"/>
    </source>
</evidence>
<dbReference type="PROSITE" id="PS51755">
    <property type="entry name" value="OMPR_PHOB"/>
    <property type="match status" value="1"/>
</dbReference>
<protein>
    <submittedName>
        <fullName evidence="9">AAA family ATPase</fullName>
    </submittedName>
</protein>
<dbReference type="InterPro" id="IPR011990">
    <property type="entry name" value="TPR-like_helical_dom_sf"/>
</dbReference>
<dbReference type="SMART" id="SM00862">
    <property type="entry name" value="Trans_reg_C"/>
    <property type="match status" value="1"/>
</dbReference>
<evidence type="ECO:0000256" key="1">
    <source>
        <dbReference type="ARBA" id="ARBA00005820"/>
    </source>
</evidence>
<evidence type="ECO:0000313" key="10">
    <source>
        <dbReference type="Proteomes" id="UP001291653"/>
    </source>
</evidence>
<dbReference type="SMART" id="SM00028">
    <property type="entry name" value="TPR"/>
    <property type="match status" value="5"/>
</dbReference>
<dbReference type="InterPro" id="IPR041664">
    <property type="entry name" value="AAA_16"/>
</dbReference>
<dbReference type="Pfam" id="PF13191">
    <property type="entry name" value="AAA_16"/>
    <property type="match status" value="1"/>
</dbReference>
<dbReference type="InterPro" id="IPR041617">
    <property type="entry name" value="TPR_MalT"/>
</dbReference>
<dbReference type="Pfam" id="PF03704">
    <property type="entry name" value="BTAD"/>
    <property type="match status" value="1"/>
</dbReference>
<proteinExistence type="inferred from homology"/>
<accession>A0ABQ5P8J5</accession>
<evidence type="ECO:0000256" key="4">
    <source>
        <dbReference type="ARBA" id="ARBA00023125"/>
    </source>
</evidence>
<dbReference type="EMBL" id="BSBI01000016">
    <property type="protein sequence ID" value="GLF98891.1"/>
    <property type="molecule type" value="Genomic_DNA"/>
</dbReference>
<dbReference type="CDD" id="cd15831">
    <property type="entry name" value="BTAD"/>
    <property type="match status" value="1"/>
</dbReference>
<sequence>MTDGGMRFRVLGGLEWYLHGDPLEIGRRRERLLLGLLLLDINRVMPAHRLIDFLWDDVEPPSSARGSLQVHVSRLRGRFQESGAAAHGFTLARAGDGYLVEGDPLAVDLHRFRARVQRAERTDDPAERLLVIEEALADWGGPVLAGTASDALVRRLGIGLEELHLSAVTHRAEARLALGQRGLLLEELARATAEHPHHERLAALRMIALYRADHRGEALEVYHAIRVRLAEDLGLDPRADLRRVHELVLRAAPELLDLELLPGRGRVPAETRTEPHQAAPATLAAPPAPPVAPPPDPFEGVEAETVQRLSRTGAFIGRSQELEELSMLAAGARGGSGVVMIVGPAGSGKTALALQWCRTSHEAFPDGQLFLDLRGHSDERPMGAREAFSGLLRALGIPYQDLPCDPPAMAELYQRTLASRRVLIVLDNAESADQVRQLLPYESGCLALVTSRNRLGALIVSHGAAMLPLRPLASDEAEELVRSVVGPLRSAAEPEALADLVTICGRSPLALRIAAANLALRPDFRIADHVRDLRSGNPLESLAVAGDPDSAVRRAFELSYRRLDAEAADGFRLLGLLPGPATTTAAVAALWGRSVGSAHHLLDRLFAEHLVERTGQERLRLHDLIWWYARLLVDAEKTEAERREARHRLLRWYAASADAAARSLYPQILRLDVEPLEAAARPETFEGPQQAAEWFDAEHLDLVKLIEKEAVNEPPLPVVWILADTLRGYFWLRRHADTWVAVAGAALRAAREAGDFRGQAAAHQSLGLATFTMGDLELSRGHFEHAIELARRADWGVCESVALCNLAGVSADLGLLSQAAEYYDQSITIDRRLQRTPHQPLQGLSEVLYGMGRLREAERLCRRALALSRKISAPDSIARISTTLALISVDLGELEIAHDLATASRKGFQDIGNLAGEAEAVCALAMIAAEGGNGPAALRAGLLACRLGRKANRPRLKLDAMLAMGHARYQLAQYERAYEHFRIARRIAEEIGYLKGRAMALLGLGVCAARFGRPLEALCHAGAALALAQESQLRLLEGQAQSVMALAHASRGDLAGAGRAGRQAEAIHRATGYRPVHSPYAGPLGGGLEAAERYEVFRKWQATADVEAEAGQWLARP</sequence>
<keyword evidence="5" id="KW-0804">Transcription</keyword>
<gene>
    <name evidence="9" type="ORF">SYYSPA8_31360</name>
</gene>
<keyword evidence="2" id="KW-0902">Two-component regulatory system</keyword>
<feature type="DNA-binding region" description="OmpR/PhoB-type" evidence="6">
    <location>
        <begin position="1"/>
        <end position="102"/>
    </location>
</feature>
<keyword evidence="10" id="KW-1185">Reference proteome</keyword>
<dbReference type="SMART" id="SM01043">
    <property type="entry name" value="BTAD"/>
    <property type="match status" value="1"/>
</dbReference>
<dbReference type="SUPFAM" id="SSF46894">
    <property type="entry name" value="C-terminal effector domain of the bipartite response regulators"/>
    <property type="match status" value="1"/>
</dbReference>
<keyword evidence="3" id="KW-0805">Transcription regulation</keyword>
<dbReference type="InterPro" id="IPR019734">
    <property type="entry name" value="TPR_rpt"/>
</dbReference>
<dbReference type="Gene3D" id="1.25.40.10">
    <property type="entry name" value="Tetratricopeptide repeat domain"/>
    <property type="match status" value="3"/>
</dbReference>
<keyword evidence="4 6" id="KW-0238">DNA-binding</keyword>
<dbReference type="InterPro" id="IPR001867">
    <property type="entry name" value="OmpR/PhoB-type_DNA-bd"/>
</dbReference>
<dbReference type="InterPro" id="IPR027417">
    <property type="entry name" value="P-loop_NTPase"/>
</dbReference>
<dbReference type="RefSeq" id="WP_323450857.1">
    <property type="nucleotide sequence ID" value="NZ_BSBI01000016.1"/>
</dbReference>
<dbReference type="InterPro" id="IPR051677">
    <property type="entry name" value="AfsR-DnrI-RedD_regulator"/>
</dbReference>
<dbReference type="Gene3D" id="1.10.10.10">
    <property type="entry name" value="Winged helix-like DNA-binding domain superfamily/Winged helix DNA-binding domain"/>
    <property type="match status" value="1"/>
</dbReference>
<dbReference type="PANTHER" id="PTHR35807:SF1">
    <property type="entry name" value="TRANSCRIPTIONAL REGULATOR REDD"/>
    <property type="match status" value="1"/>
</dbReference>
<dbReference type="SMART" id="SM00382">
    <property type="entry name" value="AAA"/>
    <property type="match status" value="1"/>
</dbReference>
<dbReference type="SUPFAM" id="SSF48452">
    <property type="entry name" value="TPR-like"/>
    <property type="match status" value="3"/>
</dbReference>
<name>A0ABQ5P8J5_9ACTN</name>
<organism evidence="9 10">
    <name type="scientific">Streptomyces yaizuensis</name>
    <dbReference type="NCBI Taxonomy" id="2989713"/>
    <lineage>
        <taxon>Bacteria</taxon>
        <taxon>Bacillati</taxon>
        <taxon>Actinomycetota</taxon>
        <taxon>Actinomycetes</taxon>
        <taxon>Kitasatosporales</taxon>
        <taxon>Streptomycetaceae</taxon>
        <taxon>Streptomyces</taxon>
    </lineage>
</organism>
<dbReference type="InterPro" id="IPR003593">
    <property type="entry name" value="AAA+_ATPase"/>
</dbReference>
<reference evidence="9 10" key="1">
    <citation type="submission" date="2022-10" db="EMBL/GenBank/DDBJ databases">
        <title>Draft genome sequence of Streptomyces sp. YSPA8.</title>
        <authorList>
            <person name="Moriuchi R."/>
            <person name="Dohra H."/>
            <person name="Yamamura H."/>
            <person name="Kodani S."/>
        </authorList>
    </citation>
    <scope>NUCLEOTIDE SEQUENCE [LARGE SCALE GENOMIC DNA]</scope>
    <source>
        <strain evidence="9 10">YSPA8</strain>
    </source>
</reference>
<evidence type="ECO:0000256" key="3">
    <source>
        <dbReference type="ARBA" id="ARBA00023015"/>
    </source>
</evidence>
<evidence type="ECO:0000256" key="7">
    <source>
        <dbReference type="SAM" id="MobiDB-lite"/>
    </source>
</evidence>
<dbReference type="Proteomes" id="UP001291653">
    <property type="component" value="Unassembled WGS sequence"/>
</dbReference>
<dbReference type="SUPFAM" id="SSF52540">
    <property type="entry name" value="P-loop containing nucleoside triphosphate hydrolases"/>
    <property type="match status" value="1"/>
</dbReference>
<evidence type="ECO:0000256" key="5">
    <source>
        <dbReference type="ARBA" id="ARBA00023163"/>
    </source>
</evidence>
<evidence type="ECO:0000313" key="9">
    <source>
        <dbReference type="EMBL" id="GLF98891.1"/>
    </source>
</evidence>
<evidence type="ECO:0000259" key="8">
    <source>
        <dbReference type="PROSITE" id="PS51755"/>
    </source>
</evidence>
<feature type="region of interest" description="Disordered" evidence="7">
    <location>
        <begin position="267"/>
        <end position="290"/>
    </location>
</feature>
<dbReference type="Pfam" id="PF17874">
    <property type="entry name" value="TPR_MalT"/>
    <property type="match status" value="1"/>
</dbReference>
<feature type="compositionally biased region" description="Low complexity" evidence="7">
    <location>
        <begin position="276"/>
        <end position="285"/>
    </location>
</feature>
<comment type="caution">
    <text evidence="9">The sequence shown here is derived from an EMBL/GenBank/DDBJ whole genome shotgun (WGS) entry which is preliminary data.</text>
</comment>
<comment type="similarity">
    <text evidence="1">Belongs to the AfsR/DnrI/RedD regulatory family.</text>
</comment>
<evidence type="ECO:0000256" key="6">
    <source>
        <dbReference type="PROSITE-ProRule" id="PRU01091"/>
    </source>
</evidence>